<dbReference type="InterPro" id="IPR027417">
    <property type="entry name" value="P-loop_NTPase"/>
</dbReference>
<dbReference type="FunFam" id="3.40.50.300:FF:000127">
    <property type="entry name" value="Ribose import ATP-binding protein RbsA"/>
    <property type="match status" value="1"/>
</dbReference>
<evidence type="ECO:0000256" key="4">
    <source>
        <dbReference type="ARBA" id="ARBA00022597"/>
    </source>
</evidence>
<dbReference type="PANTHER" id="PTHR43790">
    <property type="entry name" value="CARBOHYDRATE TRANSPORT ATP-BINDING PROTEIN MG119-RELATED"/>
    <property type="match status" value="1"/>
</dbReference>
<comment type="caution">
    <text evidence="11">The sequence shown here is derived from an EMBL/GenBank/DDBJ whole genome shotgun (WGS) entry which is preliminary data.</text>
</comment>
<dbReference type="PROSITE" id="PS50893">
    <property type="entry name" value="ABC_TRANSPORTER_2"/>
    <property type="match status" value="2"/>
</dbReference>
<dbReference type="STRING" id="1492738.FEM21_23680"/>
<keyword evidence="11" id="KW-0378">Hydrolase</keyword>
<dbReference type="EC" id="3.6.3.17" evidence="11"/>
<dbReference type="Pfam" id="PF00005">
    <property type="entry name" value="ABC_tran"/>
    <property type="match status" value="2"/>
</dbReference>
<keyword evidence="2" id="KW-0813">Transport</keyword>
<accession>A0A066WVE7</accession>
<dbReference type="GO" id="GO:0005524">
    <property type="term" value="F:ATP binding"/>
    <property type="evidence" value="ECO:0007669"/>
    <property type="project" value="UniProtKB-KW"/>
</dbReference>
<dbReference type="InterPro" id="IPR003593">
    <property type="entry name" value="AAA+_ATPase"/>
</dbReference>
<dbReference type="OrthoDB" id="1115710at2"/>
<dbReference type="SMART" id="SM00382">
    <property type="entry name" value="AAA"/>
    <property type="match status" value="2"/>
</dbReference>
<keyword evidence="8" id="KW-1278">Translocase</keyword>
<evidence type="ECO:0000256" key="3">
    <source>
        <dbReference type="ARBA" id="ARBA00022475"/>
    </source>
</evidence>
<organism evidence="11 12">
    <name type="scientific">Flavobacterium seoulense</name>
    <dbReference type="NCBI Taxonomy" id="1492738"/>
    <lineage>
        <taxon>Bacteria</taxon>
        <taxon>Pseudomonadati</taxon>
        <taxon>Bacteroidota</taxon>
        <taxon>Flavobacteriia</taxon>
        <taxon>Flavobacteriales</taxon>
        <taxon>Flavobacteriaceae</taxon>
        <taxon>Flavobacterium</taxon>
    </lineage>
</organism>
<dbReference type="InterPro" id="IPR050107">
    <property type="entry name" value="ABC_carbohydrate_import_ATPase"/>
</dbReference>
<dbReference type="PROSITE" id="PS00211">
    <property type="entry name" value="ABC_TRANSPORTER_1"/>
    <property type="match status" value="1"/>
</dbReference>
<dbReference type="AlphaFoldDB" id="A0A066WVE7"/>
<dbReference type="eggNOG" id="COG1129">
    <property type="taxonomic scope" value="Bacteria"/>
</dbReference>
<evidence type="ECO:0000256" key="5">
    <source>
        <dbReference type="ARBA" id="ARBA00022737"/>
    </source>
</evidence>
<evidence type="ECO:0000256" key="8">
    <source>
        <dbReference type="ARBA" id="ARBA00022967"/>
    </source>
</evidence>
<comment type="subcellular location">
    <subcellularLocation>
        <location evidence="1">Cell membrane</location>
        <topology evidence="1">Peripheral membrane protein</topology>
    </subcellularLocation>
</comment>
<dbReference type="PANTHER" id="PTHR43790:SF3">
    <property type="entry name" value="D-ALLOSE IMPORT ATP-BINDING PROTEIN ALSA-RELATED"/>
    <property type="match status" value="1"/>
</dbReference>
<gene>
    <name evidence="11" type="ORF">FEM21_23680</name>
</gene>
<keyword evidence="12" id="KW-1185">Reference proteome</keyword>
<dbReference type="GO" id="GO:0005886">
    <property type="term" value="C:plasma membrane"/>
    <property type="evidence" value="ECO:0007669"/>
    <property type="project" value="UniProtKB-SubCell"/>
</dbReference>
<keyword evidence="6" id="KW-0547">Nucleotide-binding</keyword>
<dbReference type="Proteomes" id="UP000027064">
    <property type="component" value="Unassembled WGS sequence"/>
</dbReference>
<dbReference type="InterPro" id="IPR003439">
    <property type="entry name" value="ABC_transporter-like_ATP-bd"/>
</dbReference>
<dbReference type="EMBL" id="JNCA01000021">
    <property type="protein sequence ID" value="KDN54645.1"/>
    <property type="molecule type" value="Genomic_DNA"/>
</dbReference>
<reference evidence="11 12" key="1">
    <citation type="submission" date="2014-05" db="EMBL/GenBank/DDBJ databases">
        <title>Genome Sequence of Flavobacterium sp. EM1321.</title>
        <authorList>
            <person name="Shin S.-K."/>
            <person name="Yi H."/>
        </authorList>
    </citation>
    <scope>NUCLEOTIDE SEQUENCE [LARGE SCALE GENOMIC DNA]</scope>
    <source>
        <strain evidence="11 12">EM1321</strain>
    </source>
</reference>
<dbReference type="SUPFAM" id="SSF52540">
    <property type="entry name" value="P-loop containing nucleoside triphosphate hydrolases"/>
    <property type="match status" value="2"/>
</dbReference>
<protein>
    <submittedName>
        <fullName evidence="11">D-ribose transporter ATP binding protein</fullName>
        <ecNumber evidence="11">3.6.3.17</ecNumber>
    </submittedName>
</protein>
<keyword evidence="9" id="KW-0472">Membrane</keyword>
<keyword evidence="5" id="KW-0677">Repeat</keyword>
<dbReference type="CDD" id="cd03215">
    <property type="entry name" value="ABC_Carb_Monos_II"/>
    <property type="match status" value="1"/>
</dbReference>
<evidence type="ECO:0000256" key="9">
    <source>
        <dbReference type="ARBA" id="ARBA00023136"/>
    </source>
</evidence>
<evidence type="ECO:0000256" key="7">
    <source>
        <dbReference type="ARBA" id="ARBA00022840"/>
    </source>
</evidence>
<proteinExistence type="predicted"/>
<name>A0A066WVE7_9FLAO</name>
<dbReference type="InterPro" id="IPR017871">
    <property type="entry name" value="ABC_transporter-like_CS"/>
</dbReference>
<dbReference type="RefSeq" id="WP_035660569.1">
    <property type="nucleotide sequence ID" value="NZ_JNCA01000021.1"/>
</dbReference>
<dbReference type="CDD" id="cd03216">
    <property type="entry name" value="ABC_Carb_Monos_I"/>
    <property type="match status" value="1"/>
</dbReference>
<dbReference type="Gene3D" id="3.40.50.300">
    <property type="entry name" value="P-loop containing nucleotide triphosphate hydrolases"/>
    <property type="match status" value="2"/>
</dbReference>
<evidence type="ECO:0000256" key="6">
    <source>
        <dbReference type="ARBA" id="ARBA00022741"/>
    </source>
</evidence>
<feature type="domain" description="ABC transporter" evidence="10">
    <location>
        <begin position="255"/>
        <end position="494"/>
    </location>
</feature>
<sequence length="496" mass="55001">MLEAVKISKEFPGVKVLNEVNFKFYPGKVNAILGENGAGKSTLLKILTGAYTQYDGEIKLNGKTVSFSNIKEAQNAGIAIIHQELNLIPELSVTENLFLGREMLTPLGLLDTKKMEAEAQQIFEKIQLHVNPKTLVQKLKVGEQQLVEIAKALLSNADIILMDEPTSALSDKEIENLHRIIEQLKVEGKTIVYISHKMDELFRIAENYTVLRDGNTIDAGEMKATTEQDLIRKMVGREVLIEKKNSESQFDTSILKVNNLNLSNPNNKTRKLLQDISFELKKGEILGIFGLMGAGRTELLETIFGMHPNNSQYAIEVNGTNTFHKKPKDAIENGLAFVTEDRKTEGLVLGMDISANISLTGLKSVGLLNNTKDKAASQNYIEKLRIKTPSETQLCQNLSGGNQQKVVLAKWLTTNPQILMMDEPTRGIDINAKNEIYNLIKELAANQMSILLVSSEIPEILALSDRILVMAEGKIKASYLASEANEDKLLKSALPE</sequence>
<evidence type="ECO:0000313" key="11">
    <source>
        <dbReference type="EMBL" id="KDN54645.1"/>
    </source>
</evidence>
<dbReference type="PATRIC" id="fig|1492738.3.peg.2355"/>
<evidence type="ECO:0000256" key="2">
    <source>
        <dbReference type="ARBA" id="ARBA00022448"/>
    </source>
</evidence>
<evidence type="ECO:0000313" key="12">
    <source>
        <dbReference type="Proteomes" id="UP000027064"/>
    </source>
</evidence>
<evidence type="ECO:0000259" key="10">
    <source>
        <dbReference type="PROSITE" id="PS50893"/>
    </source>
</evidence>
<keyword evidence="3" id="KW-1003">Cell membrane</keyword>
<dbReference type="GO" id="GO:0016887">
    <property type="term" value="F:ATP hydrolysis activity"/>
    <property type="evidence" value="ECO:0007669"/>
    <property type="project" value="InterPro"/>
</dbReference>
<keyword evidence="7" id="KW-0067">ATP-binding</keyword>
<feature type="domain" description="ABC transporter" evidence="10">
    <location>
        <begin position="2"/>
        <end position="238"/>
    </location>
</feature>
<evidence type="ECO:0000256" key="1">
    <source>
        <dbReference type="ARBA" id="ARBA00004202"/>
    </source>
</evidence>
<keyword evidence="4" id="KW-0762">Sugar transport</keyword>